<proteinExistence type="predicted"/>
<dbReference type="EMBL" id="HF936373">
    <property type="protein sequence ID" value="CCX16196.1"/>
    <property type="molecule type" value="Genomic_DNA"/>
</dbReference>
<evidence type="ECO:0000313" key="1">
    <source>
        <dbReference type="EMBL" id="CCX16196.1"/>
    </source>
</evidence>
<accession>U4LAP8</accession>
<sequence>MAAAMMMLYHFQVRCLVVGHYALQRQALAPLLCDLVGDSRRKRRIRFKNYKDRRRFVDQILSGLRKNEDKLIKAVDEMGKRITDRFKDIMEREVETPVKLEEEPKSGGDNDLLQKIKHIEGMAEEMMGILRGLERQRESSLNAARTSTYDKNDNFTL</sequence>
<dbReference type="AlphaFoldDB" id="U4LAP8"/>
<organism evidence="1 2">
    <name type="scientific">Pyronema omphalodes (strain CBS 100304)</name>
    <name type="common">Pyronema confluens</name>
    <dbReference type="NCBI Taxonomy" id="1076935"/>
    <lineage>
        <taxon>Eukaryota</taxon>
        <taxon>Fungi</taxon>
        <taxon>Dikarya</taxon>
        <taxon>Ascomycota</taxon>
        <taxon>Pezizomycotina</taxon>
        <taxon>Pezizomycetes</taxon>
        <taxon>Pezizales</taxon>
        <taxon>Pyronemataceae</taxon>
        <taxon>Pyronema</taxon>
    </lineage>
</organism>
<name>U4LAP8_PYROM</name>
<dbReference type="Proteomes" id="UP000018144">
    <property type="component" value="Unassembled WGS sequence"/>
</dbReference>
<reference evidence="1 2" key="1">
    <citation type="journal article" date="2013" name="PLoS Genet.">
        <title>The genome and development-dependent transcriptomes of Pyronema confluens: a window into fungal evolution.</title>
        <authorList>
            <person name="Traeger S."/>
            <person name="Altegoer F."/>
            <person name="Freitag M."/>
            <person name="Gabaldon T."/>
            <person name="Kempken F."/>
            <person name="Kumar A."/>
            <person name="Marcet-Houben M."/>
            <person name="Poggeler S."/>
            <person name="Stajich J.E."/>
            <person name="Nowrousian M."/>
        </authorList>
    </citation>
    <scope>NUCLEOTIDE SEQUENCE [LARGE SCALE GENOMIC DNA]</scope>
    <source>
        <strain evidence="2">CBS 100304</strain>
        <tissue evidence="1">Vegetative mycelium</tissue>
    </source>
</reference>
<keyword evidence="2" id="KW-1185">Reference proteome</keyword>
<evidence type="ECO:0000313" key="2">
    <source>
        <dbReference type="Proteomes" id="UP000018144"/>
    </source>
</evidence>
<gene>
    <name evidence="1" type="ORF">PCON_02792</name>
</gene>
<protein>
    <submittedName>
        <fullName evidence="1">Uncharacterized protein</fullName>
    </submittedName>
</protein>